<dbReference type="EMBL" id="CAUWAG010000010">
    <property type="protein sequence ID" value="CAJ2507599.1"/>
    <property type="molecule type" value="Genomic_DNA"/>
</dbReference>
<dbReference type="Pfam" id="PF24883">
    <property type="entry name" value="NPHP3_N"/>
    <property type="match status" value="1"/>
</dbReference>
<dbReference type="Pfam" id="PF00884">
    <property type="entry name" value="Sulfatase"/>
    <property type="match status" value="1"/>
</dbReference>
<name>A0AAI8VME4_9PEZI</name>
<feature type="domain" description="Sulfatase N-terminal" evidence="2">
    <location>
        <begin position="258"/>
        <end position="352"/>
    </location>
</feature>
<reference evidence="4" key="1">
    <citation type="submission" date="2023-10" db="EMBL/GenBank/DDBJ databases">
        <authorList>
            <person name="Hackl T."/>
        </authorList>
    </citation>
    <scope>NUCLEOTIDE SEQUENCE</scope>
</reference>
<evidence type="ECO:0000256" key="1">
    <source>
        <dbReference type="ARBA" id="ARBA00022737"/>
    </source>
</evidence>
<dbReference type="Proteomes" id="UP001295740">
    <property type="component" value="Unassembled WGS sequence"/>
</dbReference>
<dbReference type="Gene3D" id="3.40.720.10">
    <property type="entry name" value="Alkaline Phosphatase, subunit A"/>
    <property type="match status" value="1"/>
</dbReference>
<evidence type="ECO:0000259" key="3">
    <source>
        <dbReference type="Pfam" id="PF24883"/>
    </source>
</evidence>
<accession>A0AAI8VME4</accession>
<dbReference type="SUPFAM" id="SSF53649">
    <property type="entry name" value="Alkaline phosphatase-like"/>
    <property type="match status" value="1"/>
</dbReference>
<dbReference type="InterPro" id="IPR000917">
    <property type="entry name" value="Sulfatase_N"/>
</dbReference>
<organism evidence="4 5">
    <name type="scientific">Anthostomella pinea</name>
    <dbReference type="NCBI Taxonomy" id="933095"/>
    <lineage>
        <taxon>Eukaryota</taxon>
        <taxon>Fungi</taxon>
        <taxon>Dikarya</taxon>
        <taxon>Ascomycota</taxon>
        <taxon>Pezizomycotina</taxon>
        <taxon>Sordariomycetes</taxon>
        <taxon>Xylariomycetidae</taxon>
        <taxon>Xylariales</taxon>
        <taxon>Xylariaceae</taxon>
        <taxon>Anthostomella</taxon>
    </lineage>
</organism>
<dbReference type="PANTHER" id="PTHR10039">
    <property type="entry name" value="AMELOGENIN"/>
    <property type="match status" value="1"/>
</dbReference>
<dbReference type="PANTHER" id="PTHR10039:SF5">
    <property type="entry name" value="NACHT DOMAIN-CONTAINING PROTEIN"/>
    <property type="match status" value="1"/>
</dbReference>
<proteinExistence type="predicted"/>
<evidence type="ECO:0000313" key="5">
    <source>
        <dbReference type="Proteomes" id="UP001295740"/>
    </source>
</evidence>
<dbReference type="InterPro" id="IPR017850">
    <property type="entry name" value="Alkaline_phosphatase_core_sf"/>
</dbReference>
<keyword evidence="5" id="KW-1185">Reference proteome</keyword>
<evidence type="ECO:0000313" key="4">
    <source>
        <dbReference type="EMBL" id="CAJ2507599.1"/>
    </source>
</evidence>
<comment type="caution">
    <text evidence="4">The sequence shown here is derived from an EMBL/GenBank/DDBJ whole genome shotgun (WGS) entry which is preliminary data.</text>
</comment>
<sequence length="415" mass="47313">MTQEYLQQWSGPSDLIRGHFFFWRPGEKLQSSFQGLLRGLLHAILGSSPNLIQQSFPSTWQDIGEDGDTTVRTEIDDEDIELAFESLIQCRDTYTDNKFVFFIDGLDELNDTRRGLNDSHSQLVKRLKSWCTDSEGRVKMCVASREWPVFQRGFGNCPKIRLQDLTRTDMIHYTHDFLSQNDPYQDLGISPERTERFVYDIVNKSAGVFLWLALVLRDFDDGLENGDEIEHLREKLDQLPEEVEELFSHLLRSISPGDKSLRSLQPLDEMIEGVISRLEDAGVLDQTYIFYTTDNGYHIGQHRFQPGKQSAFEEDINIPLIVRGPGIAEGMVTDVVTTHTDLAPTLLKLAGAELRSDFDGAAIPLASSDIFLPSSRRPDTIAQTWLLRNKELKRTEIDELKQDRAIRLGGCMLIT</sequence>
<keyword evidence="1" id="KW-0677">Repeat</keyword>
<evidence type="ECO:0000259" key="2">
    <source>
        <dbReference type="Pfam" id="PF00884"/>
    </source>
</evidence>
<dbReference type="InterPro" id="IPR056884">
    <property type="entry name" value="NPHP3-like_N"/>
</dbReference>
<protein>
    <submittedName>
        <fullName evidence="4">Uu.00g087850.m01.CDS01</fullName>
    </submittedName>
</protein>
<gene>
    <name evidence="4" type="ORF">KHLLAP_LOCUS8067</name>
</gene>
<feature type="domain" description="Nephrocystin 3-like N-terminal" evidence="3">
    <location>
        <begin position="18"/>
        <end position="145"/>
    </location>
</feature>
<dbReference type="AlphaFoldDB" id="A0AAI8VME4"/>